<gene>
    <name evidence="2" type="ORF">PBRA_002512</name>
    <name evidence="3" type="ORF">PLBR_LOCUS788</name>
</gene>
<keyword evidence="3" id="KW-0496">Mitochondrion</keyword>
<reference evidence="2 4" key="1">
    <citation type="submission" date="2015-02" db="EMBL/GenBank/DDBJ databases">
        <authorList>
            <person name="Chooi Y.-H."/>
        </authorList>
    </citation>
    <scope>NUCLEOTIDE SEQUENCE [LARGE SCALE GENOMIC DNA]</scope>
    <source>
        <strain evidence="2">E3</strain>
    </source>
</reference>
<proteinExistence type="predicted"/>
<sequence>MIGGGRQAVRYLSRGGGAGRGRRGRGRGGGGWGGRDGRASRPTMKLKTATAEDGGEVDEDVDKVVPVDKFGVARARDGDAEDANLTPSMALEKAIASLPPPIPTNVKEHEEFYKKRWQRRWPEWDTVEMTPGEQYPEILQKTFTDLKSDLANCGHFHDKQKHAMLDLASKLLSQDFSGAKMSWDE</sequence>
<dbReference type="AlphaFoldDB" id="A0A0G4J422"/>
<dbReference type="EMBL" id="CDSF01000122">
    <property type="protein sequence ID" value="CEP02247.1"/>
    <property type="molecule type" value="Genomic_DNA"/>
</dbReference>
<organism evidence="2 4">
    <name type="scientific">Plasmodiophora brassicae</name>
    <name type="common">Clubroot disease agent</name>
    <dbReference type="NCBI Taxonomy" id="37360"/>
    <lineage>
        <taxon>Eukaryota</taxon>
        <taxon>Sar</taxon>
        <taxon>Rhizaria</taxon>
        <taxon>Endomyxa</taxon>
        <taxon>Phytomyxea</taxon>
        <taxon>Plasmodiophorida</taxon>
        <taxon>Plasmodiophoridae</taxon>
        <taxon>Plasmodiophora</taxon>
    </lineage>
</organism>
<feature type="region of interest" description="Disordered" evidence="1">
    <location>
        <begin position="1"/>
        <end position="57"/>
    </location>
</feature>
<evidence type="ECO:0000313" key="4">
    <source>
        <dbReference type="Proteomes" id="UP000039324"/>
    </source>
</evidence>
<accession>A0A0G4J422</accession>
<geneLocation type="mitochondrion" evidence="3"/>
<evidence type="ECO:0000313" key="2">
    <source>
        <dbReference type="EMBL" id="CEP02247.1"/>
    </source>
</evidence>
<dbReference type="Proteomes" id="UP000290189">
    <property type="component" value="Unassembled WGS sequence"/>
</dbReference>
<evidence type="ECO:0000313" key="5">
    <source>
        <dbReference type="Proteomes" id="UP000290189"/>
    </source>
</evidence>
<evidence type="ECO:0000313" key="3">
    <source>
        <dbReference type="EMBL" id="SPQ93573.1"/>
    </source>
</evidence>
<reference evidence="3 5" key="2">
    <citation type="submission" date="2018-03" db="EMBL/GenBank/DDBJ databases">
        <authorList>
            <person name="Fogelqvist J."/>
        </authorList>
    </citation>
    <scope>NUCLEOTIDE SEQUENCE [LARGE SCALE GENOMIC DNA]</scope>
</reference>
<keyword evidence="4" id="KW-1185">Reference proteome</keyword>
<dbReference type="Proteomes" id="UP000039324">
    <property type="component" value="Unassembled WGS sequence"/>
</dbReference>
<protein>
    <submittedName>
        <fullName evidence="2">Uncharacterized protein</fullName>
    </submittedName>
</protein>
<dbReference type="EMBL" id="OVEO01000001">
    <property type="protein sequence ID" value="SPQ93573.1"/>
    <property type="molecule type" value="Genomic_DNA"/>
</dbReference>
<name>A0A0G4J422_PLABS</name>
<evidence type="ECO:0000256" key="1">
    <source>
        <dbReference type="SAM" id="MobiDB-lite"/>
    </source>
</evidence>